<feature type="region of interest" description="Disordered" evidence="1">
    <location>
        <begin position="69"/>
        <end position="93"/>
    </location>
</feature>
<keyword evidence="3" id="KW-1185">Reference proteome</keyword>
<evidence type="ECO:0000313" key="2">
    <source>
        <dbReference type="EMBL" id="KAG8381648.1"/>
    </source>
</evidence>
<proteinExistence type="predicted"/>
<organism evidence="2 3">
    <name type="scientific">Buddleja alternifolia</name>
    <dbReference type="NCBI Taxonomy" id="168488"/>
    <lineage>
        <taxon>Eukaryota</taxon>
        <taxon>Viridiplantae</taxon>
        <taxon>Streptophyta</taxon>
        <taxon>Embryophyta</taxon>
        <taxon>Tracheophyta</taxon>
        <taxon>Spermatophyta</taxon>
        <taxon>Magnoliopsida</taxon>
        <taxon>eudicotyledons</taxon>
        <taxon>Gunneridae</taxon>
        <taxon>Pentapetalae</taxon>
        <taxon>asterids</taxon>
        <taxon>lamiids</taxon>
        <taxon>Lamiales</taxon>
        <taxon>Scrophulariaceae</taxon>
        <taxon>Buddlejeae</taxon>
        <taxon>Buddleja</taxon>
    </lineage>
</organism>
<gene>
    <name evidence="2" type="ORF">BUALT_Bualt06G0143400</name>
</gene>
<reference evidence="2" key="1">
    <citation type="submission" date="2019-10" db="EMBL/GenBank/DDBJ databases">
        <authorList>
            <person name="Zhang R."/>
            <person name="Pan Y."/>
            <person name="Wang J."/>
            <person name="Ma R."/>
            <person name="Yu S."/>
        </authorList>
    </citation>
    <scope>NUCLEOTIDE SEQUENCE</scope>
    <source>
        <strain evidence="2">LA-IB0</strain>
        <tissue evidence="2">Leaf</tissue>
    </source>
</reference>
<name>A0AAV6XGR6_9LAMI</name>
<sequence length="123" mass="13391">MAANLQSRGLASFGKRLIGQIRSRDSAIIPSHSIRSVHATAYEKNPDEHALPTVVPDHVIPSQSEEYWAPHPETGVFGPATDDNLASRGNGDLHASVNTDSVLEQKAFIRPLEVEDLEKPVES</sequence>
<comment type="caution">
    <text evidence="2">The sequence shown here is derived from an EMBL/GenBank/DDBJ whole genome shotgun (WGS) entry which is preliminary data.</text>
</comment>
<dbReference type="EMBL" id="WHWC01000006">
    <property type="protein sequence ID" value="KAG8381648.1"/>
    <property type="molecule type" value="Genomic_DNA"/>
</dbReference>
<evidence type="ECO:0008006" key="4">
    <source>
        <dbReference type="Google" id="ProtNLM"/>
    </source>
</evidence>
<evidence type="ECO:0000256" key="1">
    <source>
        <dbReference type="SAM" id="MobiDB-lite"/>
    </source>
</evidence>
<dbReference type="AlphaFoldDB" id="A0AAV6XGR6"/>
<accession>A0AAV6XGR6</accession>
<dbReference type="PANTHER" id="PTHR35122">
    <property type="entry name" value="OSJNBA0093F12.14 PROTEIN"/>
    <property type="match status" value="1"/>
</dbReference>
<dbReference type="Pfam" id="PF22272">
    <property type="entry name" value="LEA_3b"/>
    <property type="match status" value="1"/>
</dbReference>
<evidence type="ECO:0000313" key="3">
    <source>
        <dbReference type="Proteomes" id="UP000826271"/>
    </source>
</evidence>
<protein>
    <recommendedName>
        <fullName evidence="4">Late embryogenesis abundant protein</fullName>
    </recommendedName>
</protein>
<dbReference type="PANTHER" id="PTHR35122:SF2">
    <property type="entry name" value="OS04G0598000 PROTEIN"/>
    <property type="match status" value="1"/>
</dbReference>
<dbReference type="InterPro" id="IPR039291">
    <property type="entry name" value="At5g17165-like"/>
</dbReference>
<dbReference type="Proteomes" id="UP000826271">
    <property type="component" value="Unassembled WGS sequence"/>
</dbReference>